<dbReference type="SMART" id="SM00347">
    <property type="entry name" value="HTH_MARR"/>
    <property type="match status" value="1"/>
</dbReference>
<dbReference type="InterPro" id="IPR036388">
    <property type="entry name" value="WH-like_DNA-bd_sf"/>
</dbReference>
<dbReference type="SUPFAM" id="SSF46785">
    <property type="entry name" value="Winged helix' DNA-binding domain"/>
    <property type="match status" value="1"/>
</dbReference>
<dbReference type="InterPro" id="IPR036390">
    <property type="entry name" value="WH_DNA-bd_sf"/>
</dbReference>
<evidence type="ECO:0000313" key="6">
    <source>
        <dbReference type="Proteomes" id="UP000197153"/>
    </source>
</evidence>
<dbReference type="InterPro" id="IPR000835">
    <property type="entry name" value="HTH_MarR-typ"/>
</dbReference>
<feature type="domain" description="HTH marR-type" evidence="4">
    <location>
        <begin position="32"/>
        <end position="163"/>
    </location>
</feature>
<evidence type="ECO:0000313" key="5">
    <source>
        <dbReference type="EMBL" id="ASG23117.1"/>
    </source>
</evidence>
<dbReference type="Gene3D" id="1.10.10.10">
    <property type="entry name" value="Winged helix-like DNA-binding domain superfamily/Winged helix DNA-binding domain"/>
    <property type="match status" value="1"/>
</dbReference>
<dbReference type="GO" id="GO:0003677">
    <property type="term" value="F:DNA binding"/>
    <property type="evidence" value="ECO:0007669"/>
    <property type="project" value="UniProtKB-KW"/>
</dbReference>
<keyword evidence="2" id="KW-0238">DNA-binding</keyword>
<dbReference type="Proteomes" id="UP000197153">
    <property type="component" value="Chromosome 2"/>
</dbReference>
<evidence type="ECO:0000256" key="2">
    <source>
        <dbReference type="ARBA" id="ARBA00023125"/>
    </source>
</evidence>
<dbReference type="InterPro" id="IPR052067">
    <property type="entry name" value="Metal_resp_HTH_trans_reg"/>
</dbReference>
<dbReference type="PANTHER" id="PTHR35790:SF4">
    <property type="entry name" value="HTH-TYPE TRANSCRIPTIONAL REGULATOR PCHR"/>
    <property type="match status" value="1"/>
</dbReference>
<name>A0A248JWL9_9PROT</name>
<dbReference type="Pfam" id="PF12802">
    <property type="entry name" value="MarR_2"/>
    <property type="match status" value="1"/>
</dbReference>
<dbReference type="PANTHER" id="PTHR35790">
    <property type="entry name" value="HTH-TYPE TRANSCRIPTIONAL REGULATOR PCHR"/>
    <property type="match status" value="1"/>
</dbReference>
<reference evidence="5 6" key="1">
    <citation type="submission" date="2017-06" db="EMBL/GenBank/DDBJ databases">
        <title>Complete genome sequence of Nitrospirillum amazonense strain CBAmC, an endophytic nitrogen-fixing and plant growth-promoting bacterium, isolated from sugarcane.</title>
        <authorList>
            <person name="Schwab S."/>
            <person name="dos Santos Teixeira K.R."/>
            <person name="Simoes Araujo J.L."/>
            <person name="Soares Vidal M."/>
            <person name="Borges de Freitas H.R."/>
            <person name="Rivello Crivelaro A.L."/>
            <person name="Bueno de Camargo Nunes A."/>
            <person name="dos Santos C.M."/>
            <person name="Palmeira da Silva Rosa D."/>
            <person name="da Silva Padilha D."/>
            <person name="da Silva E."/>
            <person name="Araujo Terra L."/>
            <person name="Soares Mendes V."/>
            <person name="Farinelli L."/>
            <person name="Magalhaes Cruz L."/>
            <person name="Baldani J.I."/>
        </authorList>
    </citation>
    <scope>NUCLEOTIDE SEQUENCE [LARGE SCALE GENOMIC DNA]</scope>
    <source>
        <strain evidence="5 6">CBAmC</strain>
    </source>
</reference>
<evidence type="ECO:0000256" key="1">
    <source>
        <dbReference type="ARBA" id="ARBA00023015"/>
    </source>
</evidence>
<dbReference type="EMBL" id="CP022111">
    <property type="protein sequence ID" value="ASG23117.1"/>
    <property type="molecule type" value="Genomic_DNA"/>
</dbReference>
<dbReference type="RefSeq" id="WP_088873646.1">
    <property type="nucleotide sequence ID" value="NZ_CP022111.1"/>
</dbReference>
<evidence type="ECO:0000259" key="4">
    <source>
        <dbReference type="PROSITE" id="PS50995"/>
    </source>
</evidence>
<keyword evidence="3" id="KW-0804">Transcription</keyword>
<keyword evidence="6" id="KW-1185">Reference proteome</keyword>
<accession>A0A248JWL9</accession>
<gene>
    <name evidence="5" type="ORF">Y958_19900</name>
</gene>
<dbReference type="AlphaFoldDB" id="A0A248JWL9"/>
<proteinExistence type="predicted"/>
<organism evidence="5 6">
    <name type="scientific">Nitrospirillum viridazoti CBAmc</name>
    <dbReference type="NCBI Taxonomy" id="1441467"/>
    <lineage>
        <taxon>Bacteria</taxon>
        <taxon>Pseudomonadati</taxon>
        <taxon>Pseudomonadota</taxon>
        <taxon>Alphaproteobacteria</taxon>
        <taxon>Rhodospirillales</taxon>
        <taxon>Azospirillaceae</taxon>
        <taxon>Nitrospirillum</taxon>
        <taxon>Nitrospirillum viridazoti</taxon>
    </lineage>
</organism>
<evidence type="ECO:0000256" key="3">
    <source>
        <dbReference type="ARBA" id="ARBA00023163"/>
    </source>
</evidence>
<keyword evidence="1" id="KW-0805">Transcription regulation</keyword>
<dbReference type="KEGG" id="nao:Y958_19900"/>
<sequence>MPLPRPQPMALPVSNLTLDMAPPDMGPKLDMERYVPAFLNSIANKLSSGASRLYFKHFGIGVVEWRIIVHLVAEPWCTATRICQIIGMDKAAVSRSYALMEDRGLIQFRPAEPRGREAALTVAGRDLHDRILVMALERERRLLADFSPREVDTLINLLGRLQARIPHVNAYDPTPEEIGLPAGAGEPAKAS</sequence>
<protein>
    <submittedName>
        <fullName evidence="5">MarR family transcriptional regulator</fullName>
    </submittedName>
</protein>
<dbReference type="GO" id="GO:0003700">
    <property type="term" value="F:DNA-binding transcription factor activity"/>
    <property type="evidence" value="ECO:0007669"/>
    <property type="project" value="InterPro"/>
</dbReference>
<dbReference type="PROSITE" id="PS50995">
    <property type="entry name" value="HTH_MARR_2"/>
    <property type="match status" value="1"/>
</dbReference>